<dbReference type="PIRSF" id="PIRSF006578">
    <property type="entry name" value="FwdE"/>
    <property type="match status" value="1"/>
</dbReference>
<reference evidence="3 4" key="1">
    <citation type="submission" date="2018-06" db="EMBL/GenBank/DDBJ databases">
        <title>Extensive metabolic versatility and redundancy in microbially diverse, dynamic hydrothermal sediments.</title>
        <authorList>
            <person name="Dombrowski N."/>
            <person name="Teske A."/>
            <person name="Baker B.J."/>
        </authorList>
    </citation>
    <scope>NUCLEOTIDE SEQUENCE [LARGE SCALE GENOMIC DNA]</scope>
    <source>
        <strain evidence="3">B19_G9</strain>
    </source>
</reference>
<comment type="caution">
    <text evidence="3">The sequence shown here is derived from an EMBL/GenBank/DDBJ whole genome shotgun (WGS) entry which is preliminary data.</text>
</comment>
<evidence type="ECO:0000313" key="3">
    <source>
        <dbReference type="EMBL" id="RLE14624.1"/>
    </source>
</evidence>
<evidence type="ECO:0000313" key="2">
    <source>
        <dbReference type="EMBL" id="HDN85392.1"/>
    </source>
</evidence>
<dbReference type="PANTHER" id="PTHR39418">
    <property type="entry name" value="DEHYDROGENASE-RELATED"/>
    <property type="match status" value="1"/>
</dbReference>
<dbReference type="EMBL" id="DRBC01000394">
    <property type="protein sequence ID" value="HDN85392.1"/>
    <property type="molecule type" value="Genomic_DNA"/>
</dbReference>
<dbReference type="InterPro" id="IPR003814">
    <property type="entry name" value="FmdEsu_dom"/>
</dbReference>
<dbReference type="EMBL" id="QMQB01000029">
    <property type="protein sequence ID" value="RLE14624.1"/>
    <property type="molecule type" value="Genomic_DNA"/>
</dbReference>
<proteinExistence type="predicted"/>
<sequence>MLELSGLVKNKDLKKVLEIAKEFHGHICPYMALGVKASMVAMEELGVGRLGFDESVQERILAIVECNNCFTDGVQVTTGCTLGNNSLIYLDLGKNALTLLRREDWRGIRIYIDGEKLKERYFPEEAIRLFEKVVTQRKGTPKDAATLNELWEKIGYRMLELPREEFKIEYVKVPPVKQAPIFESIRCFACSELTMRTRVVYIKRKPYCLKCAKEKYHALTGEGIIEKI</sequence>
<dbReference type="Proteomes" id="UP000885660">
    <property type="component" value="Unassembled WGS sequence"/>
</dbReference>
<gene>
    <name evidence="3" type="ORF">DRI96_01170</name>
    <name evidence="2" type="ORF">ENG47_06535</name>
</gene>
<reference evidence="2" key="2">
    <citation type="journal article" date="2020" name="mSystems">
        <title>Genome- and Community-Level Interaction Insights into Carbon Utilization and Element Cycling Functions of Hydrothermarchaeota in Hydrothermal Sediment.</title>
        <authorList>
            <person name="Zhou Z."/>
            <person name="Liu Y."/>
            <person name="Xu W."/>
            <person name="Pan J."/>
            <person name="Luo Z.H."/>
            <person name="Li M."/>
        </authorList>
    </citation>
    <scope>NUCLEOTIDE SEQUENCE [LARGE SCALE GENOMIC DNA]</scope>
    <source>
        <strain evidence="2">HyVt-219</strain>
    </source>
</reference>
<dbReference type="AlphaFoldDB" id="A0A662DFL2"/>
<protein>
    <submittedName>
        <fullName evidence="3">Formylmethanofuran dehydrogenase</fullName>
    </submittedName>
</protein>
<evidence type="ECO:0000259" key="1">
    <source>
        <dbReference type="Pfam" id="PF02663"/>
    </source>
</evidence>
<dbReference type="PANTHER" id="PTHR39418:SF1">
    <property type="entry name" value="DEHYDROGENASE"/>
    <property type="match status" value="1"/>
</dbReference>
<name>A0A662DFL2_UNCAE</name>
<feature type="domain" description="Formylmethanofuran dehydrogenase subunit E" evidence="1">
    <location>
        <begin position="23"/>
        <end position="166"/>
    </location>
</feature>
<dbReference type="SUPFAM" id="SSF143555">
    <property type="entry name" value="FwdE-like"/>
    <property type="match status" value="1"/>
</dbReference>
<organism evidence="3 4">
    <name type="scientific">Aerophobetes bacterium</name>
    <dbReference type="NCBI Taxonomy" id="2030807"/>
    <lineage>
        <taxon>Bacteria</taxon>
        <taxon>Candidatus Aerophobota</taxon>
    </lineage>
</organism>
<dbReference type="Gene3D" id="3.30.1330.130">
    <property type="match status" value="1"/>
</dbReference>
<dbReference type="InterPro" id="IPR026328">
    <property type="entry name" value="FmdE"/>
</dbReference>
<dbReference type="Pfam" id="PF02663">
    <property type="entry name" value="FmdE"/>
    <property type="match status" value="1"/>
</dbReference>
<dbReference type="InterPro" id="IPR053194">
    <property type="entry name" value="tRNA_methyltr_O"/>
</dbReference>
<dbReference type="Proteomes" id="UP000267654">
    <property type="component" value="Unassembled WGS sequence"/>
</dbReference>
<accession>A0A662DFL2</accession>
<evidence type="ECO:0000313" key="4">
    <source>
        <dbReference type="Proteomes" id="UP000267654"/>
    </source>
</evidence>